<organism evidence="3 4">
    <name type="scientific">Pseudogymnoascus verrucosus</name>
    <dbReference type="NCBI Taxonomy" id="342668"/>
    <lineage>
        <taxon>Eukaryota</taxon>
        <taxon>Fungi</taxon>
        <taxon>Dikarya</taxon>
        <taxon>Ascomycota</taxon>
        <taxon>Pezizomycotina</taxon>
        <taxon>Leotiomycetes</taxon>
        <taxon>Thelebolales</taxon>
        <taxon>Thelebolaceae</taxon>
        <taxon>Pseudogymnoascus</taxon>
    </lineage>
</organism>
<evidence type="ECO:0000313" key="3">
    <source>
        <dbReference type="EMBL" id="OBT99830.1"/>
    </source>
</evidence>
<evidence type="ECO:0000313" key="4">
    <source>
        <dbReference type="Proteomes" id="UP000091956"/>
    </source>
</evidence>
<reference evidence="3 4" key="1">
    <citation type="submission" date="2016-03" db="EMBL/GenBank/DDBJ databases">
        <title>Comparative genomics of Pseudogymnoascus destructans, the fungus causing white-nose syndrome of bats.</title>
        <authorList>
            <person name="Palmer J.M."/>
            <person name="Drees K.P."/>
            <person name="Foster J.T."/>
            <person name="Lindner D.L."/>
        </authorList>
    </citation>
    <scope>NUCLEOTIDE SEQUENCE [LARGE SCALE GENOMIC DNA]</scope>
    <source>
        <strain evidence="3 4">UAMH 10579</strain>
    </source>
</reference>
<name>A0A1B8GVK5_9PEZI</name>
<sequence>MQHHHIDGSTESLQTAHSPPSSPPPDILEPELTTQRLSSQTTLTGSDRRRSIRHSTPSVPPRLIREDGFVTSEHNPTDSSPSTPIPSSSRPRPRRPSLSDFDYADMCLRYHYWTPHGYLPRTYISEELCMAMLIPASSLFFLLLWYPEPATAIPISLTALAITLWANYEYFIGRPCF</sequence>
<feature type="transmembrane region" description="Helical" evidence="2">
    <location>
        <begin position="128"/>
        <end position="146"/>
    </location>
</feature>
<keyword evidence="2" id="KW-0472">Membrane</keyword>
<evidence type="ECO:0000256" key="1">
    <source>
        <dbReference type="SAM" id="MobiDB-lite"/>
    </source>
</evidence>
<reference evidence="4" key="2">
    <citation type="journal article" date="2018" name="Nat. Commun.">
        <title>Extreme sensitivity to ultraviolet light in the fungal pathogen causing white-nose syndrome of bats.</title>
        <authorList>
            <person name="Palmer J.M."/>
            <person name="Drees K.P."/>
            <person name="Foster J.T."/>
            <person name="Lindner D.L."/>
        </authorList>
    </citation>
    <scope>NUCLEOTIDE SEQUENCE [LARGE SCALE GENOMIC DNA]</scope>
    <source>
        <strain evidence="4">UAMH 10579</strain>
    </source>
</reference>
<feature type="compositionally biased region" description="Low complexity" evidence="1">
    <location>
        <begin position="77"/>
        <end position="90"/>
    </location>
</feature>
<gene>
    <name evidence="3" type="ORF">VE01_02113</name>
</gene>
<protein>
    <submittedName>
        <fullName evidence="3">Uncharacterized protein</fullName>
    </submittedName>
</protein>
<dbReference type="EMBL" id="KV460211">
    <property type="protein sequence ID" value="OBT99830.1"/>
    <property type="molecule type" value="Genomic_DNA"/>
</dbReference>
<keyword evidence="4" id="KW-1185">Reference proteome</keyword>
<keyword evidence="2" id="KW-0812">Transmembrane</keyword>
<feature type="compositionally biased region" description="Low complexity" evidence="1">
    <location>
        <begin position="32"/>
        <end position="44"/>
    </location>
</feature>
<dbReference type="RefSeq" id="XP_018133563.1">
    <property type="nucleotide sequence ID" value="XM_018271624.1"/>
</dbReference>
<keyword evidence="2" id="KW-1133">Transmembrane helix</keyword>
<proteinExistence type="predicted"/>
<feature type="transmembrane region" description="Helical" evidence="2">
    <location>
        <begin position="152"/>
        <end position="171"/>
    </location>
</feature>
<dbReference type="GeneID" id="28835499"/>
<accession>A0A1B8GVK5</accession>
<dbReference type="Proteomes" id="UP000091956">
    <property type="component" value="Unassembled WGS sequence"/>
</dbReference>
<feature type="region of interest" description="Disordered" evidence="1">
    <location>
        <begin position="1"/>
        <end position="97"/>
    </location>
</feature>
<dbReference type="AlphaFoldDB" id="A0A1B8GVK5"/>
<evidence type="ECO:0000256" key="2">
    <source>
        <dbReference type="SAM" id="Phobius"/>
    </source>
</evidence>
<dbReference type="OrthoDB" id="10601608at2759"/>